<dbReference type="EMBL" id="WEKT01000015">
    <property type="protein sequence ID" value="MZI93580.1"/>
    <property type="molecule type" value="Genomic_DNA"/>
</dbReference>
<dbReference type="InterPro" id="IPR043128">
    <property type="entry name" value="Rev_trsase/Diguanyl_cyclase"/>
</dbReference>
<dbReference type="Pfam" id="PF08447">
    <property type="entry name" value="PAS_3"/>
    <property type="match status" value="3"/>
</dbReference>
<dbReference type="CDD" id="cd00130">
    <property type="entry name" value="PAS"/>
    <property type="match status" value="2"/>
</dbReference>
<dbReference type="Proteomes" id="UP000462621">
    <property type="component" value="Unassembled WGS sequence"/>
</dbReference>
<evidence type="ECO:0000256" key="1">
    <source>
        <dbReference type="ARBA" id="ARBA00001946"/>
    </source>
</evidence>
<sequence length="642" mass="73990">MHTMSLVFNEQGRLIASTHSFDDLSLRNIDELVISYRNQQQIKFPSLKEILQKQFRIDVYIEFEEQVYSGNVTCVAKVDGQQEFIVSLKHATDNSSSPNDKMINILDSARIATWEWNITSDELHVNELWANILGYSLESIAPVTYKTWQDHLHPDYHHLLAQKLNAHYVGKEAYFELESPVLNHEGEWIWVKDIGRVVSRLSNGEPEWVFGARIDINRSKMAQLELEKLQEQLDELMALSPSVIYKMASDRDAKILFVSSGVERLLGYSAEELVGKPHWWCSHIAEEDLAEYQRCTELTKERSYHPIMDCEYRFTKANGESVWLVDRIRYVDSGDEPAYFVGSVIDLSEFITLNQHLKSLSLLPPGVIYQFEKKADGHMSFPYVSQEFEHVFGVSPKVAAEDALRVFEVIHPDDVKNILNVVDQSFLDMSDAECEFRITRDDKTQWYYFQSSPIQQGEGSVLWSGQVINITDRKNMELQLEKESTTDPLTGTYNRRFLLNRVKELKQQHSEHDWVFSLISIDFDHFKAVNDDYGHDGGDAVLKQTVKCINKNLRDKDVFARMGGEEFVIFLPDTSHQAALIIAERIRQKVEHNVIQHRKKKISITITQGVASSTQSDSIQELLKISDRALYLGKKRGRNCVV</sequence>
<dbReference type="Gene3D" id="3.30.70.270">
    <property type="match status" value="1"/>
</dbReference>
<dbReference type="InterPro" id="IPR001610">
    <property type="entry name" value="PAC"/>
</dbReference>
<evidence type="ECO:0000259" key="3">
    <source>
        <dbReference type="PROSITE" id="PS50113"/>
    </source>
</evidence>
<dbReference type="FunFam" id="3.30.70.270:FF:000001">
    <property type="entry name" value="Diguanylate cyclase domain protein"/>
    <property type="match status" value="1"/>
</dbReference>
<dbReference type="AlphaFoldDB" id="A0A7X4RUS7"/>
<dbReference type="InterPro" id="IPR000014">
    <property type="entry name" value="PAS"/>
</dbReference>
<feature type="domain" description="PAC" evidence="3">
    <location>
        <begin position="308"/>
        <end position="359"/>
    </location>
</feature>
<dbReference type="PROSITE" id="PS50887">
    <property type="entry name" value="GGDEF"/>
    <property type="match status" value="1"/>
</dbReference>
<dbReference type="NCBIfam" id="TIGR00254">
    <property type="entry name" value="GGDEF"/>
    <property type="match status" value="1"/>
</dbReference>
<keyword evidence="6" id="KW-1185">Reference proteome</keyword>
<accession>A0A7X4RUS7</accession>
<proteinExistence type="predicted"/>
<dbReference type="SMART" id="SM00086">
    <property type="entry name" value="PAC"/>
    <property type="match status" value="3"/>
</dbReference>
<dbReference type="InterPro" id="IPR013655">
    <property type="entry name" value="PAS_fold_3"/>
</dbReference>
<feature type="domain" description="GGDEF" evidence="4">
    <location>
        <begin position="514"/>
        <end position="642"/>
    </location>
</feature>
<dbReference type="SMART" id="SM00267">
    <property type="entry name" value="GGDEF"/>
    <property type="match status" value="1"/>
</dbReference>
<dbReference type="RefSeq" id="WP_161155158.1">
    <property type="nucleotide sequence ID" value="NZ_WEKT01000015.1"/>
</dbReference>
<comment type="caution">
    <text evidence="5">The sequence shown here is derived from an EMBL/GenBank/DDBJ whole genome shotgun (WGS) entry which is preliminary data.</text>
</comment>
<evidence type="ECO:0000259" key="4">
    <source>
        <dbReference type="PROSITE" id="PS50887"/>
    </source>
</evidence>
<dbReference type="CDD" id="cd01949">
    <property type="entry name" value="GGDEF"/>
    <property type="match status" value="1"/>
</dbReference>
<reference evidence="5 6" key="1">
    <citation type="submission" date="2019-10" db="EMBL/GenBank/DDBJ databases">
        <title>Vibrio sp. nov. isolated from a shrimp pond.</title>
        <authorList>
            <person name="Gomez-Gil B."/>
            <person name="Enciso-Ibarra J."/>
            <person name="Enciso-Ibarra K."/>
            <person name="Bolan-Mejia C."/>
        </authorList>
    </citation>
    <scope>NUCLEOTIDE SEQUENCE [LARGE SCALE GENOMIC DNA]</scope>
    <source>
        <strain evidence="5 6">CAIM 722</strain>
    </source>
</reference>
<dbReference type="Gene3D" id="3.30.450.20">
    <property type="entry name" value="PAS domain"/>
    <property type="match status" value="3"/>
</dbReference>
<dbReference type="InterPro" id="IPR035965">
    <property type="entry name" value="PAS-like_dom_sf"/>
</dbReference>
<dbReference type="PANTHER" id="PTHR46663">
    <property type="entry name" value="DIGUANYLATE CYCLASE DGCT-RELATED"/>
    <property type="match status" value="1"/>
</dbReference>
<organism evidence="5 6">
    <name type="scientific">Vibrio eleionomae</name>
    <dbReference type="NCBI Taxonomy" id="2653505"/>
    <lineage>
        <taxon>Bacteria</taxon>
        <taxon>Pseudomonadati</taxon>
        <taxon>Pseudomonadota</taxon>
        <taxon>Gammaproteobacteria</taxon>
        <taxon>Vibrionales</taxon>
        <taxon>Vibrionaceae</taxon>
        <taxon>Vibrio</taxon>
    </lineage>
</organism>
<dbReference type="Pfam" id="PF00990">
    <property type="entry name" value="GGDEF"/>
    <property type="match status" value="1"/>
</dbReference>
<protein>
    <submittedName>
        <fullName evidence="5">Diguanylate cyclase</fullName>
    </submittedName>
</protein>
<evidence type="ECO:0000313" key="5">
    <source>
        <dbReference type="EMBL" id="MZI93580.1"/>
    </source>
</evidence>
<dbReference type="PANTHER" id="PTHR46663:SF4">
    <property type="entry name" value="DIGUANYLATE CYCLASE DGCT-RELATED"/>
    <property type="match status" value="1"/>
</dbReference>
<gene>
    <name evidence="5" type="ORF">F9817_10260</name>
</gene>
<dbReference type="InterPro" id="IPR000160">
    <property type="entry name" value="GGDEF_dom"/>
</dbReference>
<evidence type="ECO:0000313" key="6">
    <source>
        <dbReference type="Proteomes" id="UP000462621"/>
    </source>
</evidence>
<dbReference type="PROSITE" id="PS50112">
    <property type="entry name" value="PAS"/>
    <property type="match status" value="1"/>
</dbReference>
<dbReference type="InterPro" id="IPR000700">
    <property type="entry name" value="PAS-assoc_C"/>
</dbReference>
<name>A0A7X4RUS7_9VIBR</name>
<dbReference type="InterPro" id="IPR029787">
    <property type="entry name" value="Nucleotide_cyclase"/>
</dbReference>
<dbReference type="GO" id="GO:0003824">
    <property type="term" value="F:catalytic activity"/>
    <property type="evidence" value="ECO:0007669"/>
    <property type="project" value="UniProtKB-ARBA"/>
</dbReference>
<dbReference type="SUPFAM" id="SSF55785">
    <property type="entry name" value="PYP-like sensor domain (PAS domain)"/>
    <property type="match status" value="3"/>
</dbReference>
<dbReference type="SMART" id="SM00091">
    <property type="entry name" value="PAS"/>
    <property type="match status" value="2"/>
</dbReference>
<dbReference type="SUPFAM" id="SSF55073">
    <property type="entry name" value="Nucleotide cyclase"/>
    <property type="match status" value="1"/>
</dbReference>
<feature type="domain" description="PAC" evidence="3">
    <location>
        <begin position="430"/>
        <end position="482"/>
    </location>
</feature>
<feature type="domain" description="PAS" evidence="2">
    <location>
        <begin position="247"/>
        <end position="303"/>
    </location>
</feature>
<comment type="cofactor">
    <cofactor evidence="1">
        <name>Mg(2+)</name>
        <dbReference type="ChEBI" id="CHEBI:18420"/>
    </cofactor>
</comment>
<evidence type="ECO:0000259" key="2">
    <source>
        <dbReference type="PROSITE" id="PS50112"/>
    </source>
</evidence>
<dbReference type="NCBIfam" id="TIGR00229">
    <property type="entry name" value="sensory_box"/>
    <property type="match status" value="3"/>
</dbReference>
<dbReference type="PROSITE" id="PS50113">
    <property type="entry name" value="PAC"/>
    <property type="match status" value="2"/>
</dbReference>
<dbReference type="InterPro" id="IPR052163">
    <property type="entry name" value="DGC-Regulatory_Protein"/>
</dbReference>